<protein>
    <submittedName>
        <fullName evidence="1">Unannotated protein</fullName>
    </submittedName>
</protein>
<dbReference type="EMBL" id="CAEZTF010000102">
    <property type="protein sequence ID" value="CAB4561903.1"/>
    <property type="molecule type" value="Genomic_DNA"/>
</dbReference>
<organism evidence="1">
    <name type="scientific">freshwater metagenome</name>
    <dbReference type="NCBI Taxonomy" id="449393"/>
    <lineage>
        <taxon>unclassified sequences</taxon>
        <taxon>metagenomes</taxon>
        <taxon>ecological metagenomes</taxon>
    </lineage>
</organism>
<dbReference type="Gene3D" id="2.60.40.2700">
    <property type="match status" value="1"/>
</dbReference>
<reference evidence="1" key="1">
    <citation type="submission" date="2020-05" db="EMBL/GenBank/DDBJ databases">
        <authorList>
            <person name="Chiriac C."/>
            <person name="Salcher M."/>
            <person name="Ghai R."/>
            <person name="Kavagutti S V."/>
        </authorList>
    </citation>
    <scope>NUCLEOTIDE SEQUENCE</scope>
</reference>
<name>A0A6J6DIC6_9ZZZZ</name>
<gene>
    <name evidence="1" type="ORF">UFOPK1618_00589</name>
</gene>
<dbReference type="AlphaFoldDB" id="A0A6J6DIC6"/>
<proteinExistence type="predicted"/>
<accession>A0A6J6DIC6</accession>
<sequence length="179" mass="18855">MTYSWYRCTDPVTATSGGVARTELPVGCIAMPAVTGTTYTLPATDVGWYITVQVRASFNNATVSTIAVSTNPVLLPTTAPRKVSAIGGYATNAISPTAIMQLRIKGLLVTNPGYTRLHCVGDVTGFAKSASMLKLATSRGKAACAYAKSLYPYLTVTFAGKQSKTTGTKSRVVNYTLVP</sequence>
<evidence type="ECO:0000313" key="1">
    <source>
        <dbReference type="EMBL" id="CAB4561903.1"/>
    </source>
</evidence>